<dbReference type="Proteomes" id="UP001589789">
    <property type="component" value="Unassembled WGS sequence"/>
</dbReference>
<dbReference type="InterPro" id="IPR006311">
    <property type="entry name" value="TAT_signal"/>
</dbReference>
<proteinExistence type="predicted"/>
<reference evidence="4 5" key="1">
    <citation type="submission" date="2024-09" db="EMBL/GenBank/DDBJ databases">
        <authorList>
            <person name="Sun Q."/>
            <person name="Mori K."/>
        </authorList>
    </citation>
    <scope>NUCLEOTIDE SEQUENCE [LARGE SCALE GENOMIC DNA]</scope>
    <source>
        <strain evidence="4 5">CCM 7468</strain>
    </source>
</reference>
<feature type="domain" description="Amidohydrolase-related" evidence="3">
    <location>
        <begin position="72"/>
        <end position="334"/>
    </location>
</feature>
<sequence length="337" mass="36107">MDGMSRRAALMGGAGAMMAAGLASALAQTGGQTGGQAGGEAGGAMVRGQPGAVKFSAGTEAPRMPAPPMATDCHHHVYDSRFPADPRTQLRPADASPDDYRALARRLGTQRSVLVTPSTYGTDNRLHLQAMRELGPERARMVAVVDTSVAEADLRAMHEAGVRGIRFNLVQAGVTTLDMLEPLSVRVAPMGWHVQVHMLADQIAENEAVFARLPSPVVFDHLGRVPMEKGVEHPGYIAVRRLMDRGRAWVKLSGAYMDTKVGAAGRWSDTVPVARGYATGAPERCVWASDWPHVTEPAEKPDDAALFDLLTEWVPDEAARKRVLVDNPAALYGFGRG</sequence>
<evidence type="ECO:0000313" key="4">
    <source>
        <dbReference type="EMBL" id="MFC0384702.1"/>
    </source>
</evidence>
<protein>
    <submittedName>
        <fullName evidence="4">Amidohydrolase family protein</fullName>
    </submittedName>
</protein>
<dbReference type="PANTHER" id="PTHR35563">
    <property type="entry name" value="BARREL METAL-DEPENDENT HYDROLASE, PUTATIVE (AFU_ORTHOLOGUE AFUA_1G16240)-RELATED"/>
    <property type="match status" value="1"/>
</dbReference>
<name>A0ABV6IM90_9PROT</name>
<evidence type="ECO:0000259" key="3">
    <source>
        <dbReference type="Pfam" id="PF04909"/>
    </source>
</evidence>
<feature type="region of interest" description="Disordered" evidence="1">
    <location>
        <begin position="55"/>
        <end position="95"/>
    </location>
</feature>
<feature type="signal peptide" evidence="2">
    <location>
        <begin position="1"/>
        <end position="19"/>
    </location>
</feature>
<feature type="chain" id="PRO_5047145041" evidence="2">
    <location>
        <begin position="20"/>
        <end position="337"/>
    </location>
</feature>
<dbReference type="InterPro" id="IPR006680">
    <property type="entry name" value="Amidohydro-rel"/>
</dbReference>
<dbReference type="PROSITE" id="PS51318">
    <property type="entry name" value="TAT"/>
    <property type="match status" value="1"/>
</dbReference>
<evidence type="ECO:0000256" key="2">
    <source>
        <dbReference type="SAM" id="SignalP"/>
    </source>
</evidence>
<dbReference type="SUPFAM" id="SSF51556">
    <property type="entry name" value="Metallo-dependent hydrolases"/>
    <property type="match status" value="1"/>
</dbReference>
<feature type="compositionally biased region" description="Basic and acidic residues" evidence="1">
    <location>
        <begin position="72"/>
        <end position="84"/>
    </location>
</feature>
<gene>
    <name evidence="4" type="ORF">ACFFIC_03945</name>
</gene>
<accession>A0ABV6IM90</accession>
<dbReference type="EMBL" id="JBHLVZ010000002">
    <property type="protein sequence ID" value="MFC0384702.1"/>
    <property type="molecule type" value="Genomic_DNA"/>
</dbReference>
<dbReference type="RefSeq" id="WP_377048774.1">
    <property type="nucleotide sequence ID" value="NZ_JBHLVZ010000002.1"/>
</dbReference>
<dbReference type="PANTHER" id="PTHR35563:SF2">
    <property type="entry name" value="BARREL METAL-DEPENDENT HYDROLASE, PUTATIVE (AFU_ORTHOLOGUE AFUA_1G16240)-RELATED"/>
    <property type="match status" value="1"/>
</dbReference>
<evidence type="ECO:0000256" key="1">
    <source>
        <dbReference type="SAM" id="MobiDB-lite"/>
    </source>
</evidence>
<comment type="caution">
    <text evidence="4">The sequence shown here is derived from an EMBL/GenBank/DDBJ whole genome shotgun (WGS) entry which is preliminary data.</text>
</comment>
<keyword evidence="5" id="KW-1185">Reference proteome</keyword>
<keyword evidence="2" id="KW-0732">Signal</keyword>
<dbReference type="InterPro" id="IPR052358">
    <property type="entry name" value="Aro_Compnd_Degr_Hydrolases"/>
</dbReference>
<dbReference type="Pfam" id="PF04909">
    <property type="entry name" value="Amidohydro_2"/>
    <property type="match status" value="1"/>
</dbReference>
<dbReference type="InterPro" id="IPR032466">
    <property type="entry name" value="Metal_Hydrolase"/>
</dbReference>
<dbReference type="Gene3D" id="3.20.20.140">
    <property type="entry name" value="Metal-dependent hydrolases"/>
    <property type="match status" value="1"/>
</dbReference>
<organism evidence="4 5">
    <name type="scientific">Muricoccus vinaceus</name>
    <dbReference type="NCBI Taxonomy" id="424704"/>
    <lineage>
        <taxon>Bacteria</taxon>
        <taxon>Pseudomonadati</taxon>
        <taxon>Pseudomonadota</taxon>
        <taxon>Alphaproteobacteria</taxon>
        <taxon>Acetobacterales</taxon>
        <taxon>Roseomonadaceae</taxon>
        <taxon>Muricoccus</taxon>
    </lineage>
</organism>
<evidence type="ECO:0000313" key="5">
    <source>
        <dbReference type="Proteomes" id="UP001589789"/>
    </source>
</evidence>